<name>A0A229US36_9BACL</name>
<evidence type="ECO:0000256" key="3">
    <source>
        <dbReference type="ARBA" id="ARBA00022723"/>
    </source>
</evidence>
<keyword evidence="4" id="KW-0574">Periplasm</keyword>
<dbReference type="InterPro" id="IPR001235">
    <property type="entry name" value="Copper_blue_Plastocyanin"/>
</dbReference>
<proteinExistence type="predicted"/>
<evidence type="ECO:0000256" key="6">
    <source>
        <dbReference type="ARBA" id="ARBA00023008"/>
    </source>
</evidence>
<dbReference type="InterPro" id="IPR008972">
    <property type="entry name" value="Cupredoxin"/>
</dbReference>
<dbReference type="InterPro" id="IPR036313">
    <property type="entry name" value="PepX_N_dom_sf"/>
</dbReference>
<dbReference type="SUPFAM" id="SSF81761">
    <property type="entry name" value="X-Prolyl dipeptidyl aminopeptidase PepX, N-terminal domain"/>
    <property type="match status" value="1"/>
</dbReference>
<evidence type="ECO:0000256" key="5">
    <source>
        <dbReference type="ARBA" id="ARBA00022982"/>
    </source>
</evidence>
<feature type="chain" id="PRO_5012195414" description="Blue (type 1) copper domain-containing protein" evidence="8">
    <location>
        <begin position="42"/>
        <end position="555"/>
    </location>
</feature>
<keyword evidence="3 7" id="KW-0479">Metal-binding</keyword>
<protein>
    <recommendedName>
        <fullName evidence="9">Blue (type 1) copper domain-containing protein</fullName>
    </recommendedName>
</protein>
<comment type="cofactor">
    <cofactor evidence="7">
        <name>Cu cation</name>
        <dbReference type="ChEBI" id="CHEBI:23378"/>
    </cofactor>
    <text evidence="7">Binds 1 copper ion per subunit.</text>
</comment>
<dbReference type="InterPro" id="IPR002386">
    <property type="entry name" value="Amicyanin/Pseudoazurin"/>
</dbReference>
<feature type="binding site" evidence="7">
    <location>
        <position position="548"/>
    </location>
    <ligand>
        <name>Cu cation</name>
        <dbReference type="ChEBI" id="CHEBI:23378"/>
    </ligand>
</feature>
<dbReference type="Pfam" id="PF00127">
    <property type="entry name" value="Copper-bind"/>
    <property type="match status" value="1"/>
</dbReference>
<feature type="binding site" evidence="7">
    <location>
        <position position="541"/>
    </location>
    <ligand>
        <name>Cu cation</name>
        <dbReference type="ChEBI" id="CHEBI:23378"/>
    </ligand>
</feature>
<organism evidence="10 11">
    <name type="scientific">Paenibacillus rigui</name>
    <dbReference type="NCBI Taxonomy" id="554312"/>
    <lineage>
        <taxon>Bacteria</taxon>
        <taxon>Bacillati</taxon>
        <taxon>Bacillota</taxon>
        <taxon>Bacilli</taxon>
        <taxon>Bacillales</taxon>
        <taxon>Paenibacillaceae</taxon>
        <taxon>Paenibacillus</taxon>
    </lineage>
</organism>
<evidence type="ECO:0000313" key="10">
    <source>
        <dbReference type="EMBL" id="OXM85955.1"/>
    </source>
</evidence>
<keyword evidence="5" id="KW-0249">Electron transport</keyword>
<dbReference type="GO" id="GO:0042597">
    <property type="term" value="C:periplasmic space"/>
    <property type="evidence" value="ECO:0007669"/>
    <property type="project" value="UniProtKB-SubCell"/>
</dbReference>
<comment type="subcellular location">
    <subcellularLocation>
        <location evidence="1">Periplasm</location>
    </subcellularLocation>
</comment>
<keyword evidence="8" id="KW-0732">Signal</keyword>
<feature type="binding site" evidence="7">
    <location>
        <position position="544"/>
    </location>
    <ligand>
        <name>Cu cation</name>
        <dbReference type="ChEBI" id="CHEBI:23378"/>
    </ligand>
</feature>
<feature type="binding site" evidence="7">
    <location>
        <position position="501"/>
    </location>
    <ligand>
        <name>Cu cation</name>
        <dbReference type="ChEBI" id="CHEBI:23378"/>
    </ligand>
</feature>
<dbReference type="GO" id="GO:0043448">
    <property type="term" value="P:alkane catabolic process"/>
    <property type="evidence" value="ECO:0007669"/>
    <property type="project" value="TreeGrafter"/>
</dbReference>
<dbReference type="Pfam" id="PF03640">
    <property type="entry name" value="Lipoprotein_15"/>
    <property type="match status" value="4"/>
</dbReference>
<reference evidence="10 11" key="1">
    <citation type="submission" date="2017-07" db="EMBL/GenBank/DDBJ databases">
        <title>Genome sequencing and assembly of Paenibacillus rigui.</title>
        <authorList>
            <person name="Mayilraj S."/>
        </authorList>
    </citation>
    <scope>NUCLEOTIDE SEQUENCE [LARGE SCALE GENOMIC DNA]</scope>
    <source>
        <strain evidence="10 11">JCM 16352</strain>
    </source>
</reference>
<dbReference type="Gene3D" id="2.60.40.420">
    <property type="entry name" value="Cupredoxins - blue copper proteins"/>
    <property type="match status" value="1"/>
</dbReference>
<keyword evidence="6 7" id="KW-0186">Copper</keyword>
<dbReference type="AlphaFoldDB" id="A0A229US36"/>
<dbReference type="InterPro" id="IPR028871">
    <property type="entry name" value="BlueCu_1_BS"/>
</dbReference>
<sequence>MINYPWITREVGNVMMKKKPQAAVWMLAGSLLLSSAFPAWAAGVPAASTARTDAQIAEELGILQGDGSGVTDSYLSKTTTRLQAAILFLRLKGLESAASGYKGSDNFSDAGQVSEANKAVLSYLKANPQLGWTGTGSGKFEPGEHITAQQYYKVLLEALGYKQDNDYTYDNTLSFAESMGLSRVAKLGTLRNGNIATATVEALPVKVKGGEQSLLAVLVSQKVVDAAKASLASYTSIGIADHAQIGSYLVDGTGRTLYMFMKDSPGTSACKDQCAVNWPVFYADNLRIPAQLNAADFGAMTREDGAKQTTYKGMPMYYYIKDTKPGDTNGQGVNQLWMVFNHSGITVAEKEGIGSYLADAKGMALYMFTKDSPDKSACKGNCESAWPIFHTEHLPVTGELSTSANHFGTITREDGTKQTTFKGMPLYYYVKDQQAGDVWGQDVNHAWYVIDPKASEETPSNSQPQANAYSIEISHFAFSQTELTVEAGSTITFTNQDDVMHNAVSDALNADGSPVFETKLLGKGESASITLTQPGEYTYYCRPHQSRMKAKIIVK</sequence>
<evidence type="ECO:0000313" key="11">
    <source>
        <dbReference type="Proteomes" id="UP000215509"/>
    </source>
</evidence>
<accession>A0A229US36</accession>
<evidence type="ECO:0000256" key="1">
    <source>
        <dbReference type="ARBA" id="ARBA00004418"/>
    </source>
</evidence>
<dbReference type="InterPro" id="IPR005297">
    <property type="entry name" value="Lipoprotein_repeat"/>
</dbReference>
<dbReference type="OrthoDB" id="9800666at2"/>
<dbReference type="SUPFAM" id="SSF49503">
    <property type="entry name" value="Cupredoxins"/>
    <property type="match status" value="1"/>
</dbReference>
<evidence type="ECO:0000259" key="9">
    <source>
        <dbReference type="Pfam" id="PF00127"/>
    </source>
</evidence>
<evidence type="ECO:0000256" key="2">
    <source>
        <dbReference type="ARBA" id="ARBA00022448"/>
    </source>
</evidence>
<feature type="domain" description="Blue (type 1) copper" evidence="9">
    <location>
        <begin position="470"/>
        <end position="555"/>
    </location>
</feature>
<dbReference type="PRINTS" id="PR00155">
    <property type="entry name" value="AMICYANIN"/>
</dbReference>
<keyword evidence="11" id="KW-1185">Reference proteome</keyword>
<dbReference type="PANTHER" id="PTHR39335:SF1">
    <property type="entry name" value="BLL4220 PROTEIN"/>
    <property type="match status" value="1"/>
</dbReference>
<evidence type="ECO:0000256" key="7">
    <source>
        <dbReference type="PIRSR" id="PIRSR602386-1"/>
    </source>
</evidence>
<dbReference type="GO" id="GO:0005507">
    <property type="term" value="F:copper ion binding"/>
    <property type="evidence" value="ECO:0007669"/>
    <property type="project" value="InterPro"/>
</dbReference>
<dbReference type="InterPro" id="IPR000923">
    <property type="entry name" value="BlueCu_1"/>
</dbReference>
<feature type="signal peptide" evidence="8">
    <location>
        <begin position="1"/>
        <end position="41"/>
    </location>
</feature>
<dbReference type="EMBL" id="NMQW01000017">
    <property type="protein sequence ID" value="OXM85955.1"/>
    <property type="molecule type" value="Genomic_DNA"/>
</dbReference>
<evidence type="ECO:0000256" key="4">
    <source>
        <dbReference type="ARBA" id="ARBA00022764"/>
    </source>
</evidence>
<dbReference type="Proteomes" id="UP000215509">
    <property type="component" value="Unassembled WGS sequence"/>
</dbReference>
<dbReference type="GO" id="GO:0009055">
    <property type="term" value="F:electron transfer activity"/>
    <property type="evidence" value="ECO:0007669"/>
    <property type="project" value="InterPro"/>
</dbReference>
<comment type="caution">
    <text evidence="10">The sequence shown here is derived from an EMBL/GenBank/DDBJ whole genome shotgun (WGS) entry which is preliminary data.</text>
</comment>
<keyword evidence="2" id="KW-0813">Transport</keyword>
<dbReference type="PANTHER" id="PTHR39335">
    <property type="entry name" value="BLL4220 PROTEIN"/>
    <property type="match status" value="1"/>
</dbReference>
<evidence type="ECO:0000256" key="8">
    <source>
        <dbReference type="SAM" id="SignalP"/>
    </source>
</evidence>
<dbReference type="PROSITE" id="PS00196">
    <property type="entry name" value="COPPER_BLUE"/>
    <property type="match status" value="1"/>
</dbReference>
<dbReference type="PRINTS" id="PR00156">
    <property type="entry name" value="COPPERBLUE"/>
</dbReference>
<gene>
    <name evidence="10" type="ORF">CF651_12050</name>
</gene>